<evidence type="ECO:0000313" key="4">
    <source>
        <dbReference type="EMBL" id="KAG2181825.1"/>
    </source>
</evidence>
<name>A0A8H7PXP9_9FUNG</name>
<dbReference type="GO" id="GO:0006886">
    <property type="term" value="P:intracellular protein transport"/>
    <property type="evidence" value="ECO:0007669"/>
    <property type="project" value="InterPro"/>
</dbReference>
<dbReference type="InterPro" id="IPR040096">
    <property type="entry name" value="Ric1"/>
</dbReference>
<dbReference type="OrthoDB" id="67540at2759"/>
<accession>A0A8H7PXP9</accession>
<keyword evidence="5" id="KW-1185">Reference proteome</keyword>
<sequence length="222" mass="25110">EHAFETDGNRPYSLRSLTSGHVATAPYFTDDVKRWRTNDVKTVIEEAVYIPLDFYPLSVLLRKGIVVGIEQNITLQTTLGLLQFRLITKTHLFLHHILRNLLTHGYEVDAVTFAKIFQILVYFGHALEILLHTVLEKEADSPNQHESGNILTQLLSFKKKNGDIGAILPIVIQFLDQFPHALDVIVGCARKTEVALWEHLFSIVGNPQDLFEVGANLSNEKK</sequence>
<dbReference type="GO" id="GO:0005829">
    <property type="term" value="C:cytosol"/>
    <property type="evidence" value="ECO:0007669"/>
    <property type="project" value="TreeGrafter"/>
</dbReference>
<dbReference type="PANTHER" id="PTHR22746:SF10">
    <property type="entry name" value="GUANINE NUCLEOTIDE EXCHANGE FACTOR SUBUNIT RIC1"/>
    <property type="match status" value="1"/>
</dbReference>
<comment type="subcellular location">
    <subcellularLocation>
        <location evidence="1">Membrane</location>
    </subcellularLocation>
</comment>
<dbReference type="Proteomes" id="UP000612746">
    <property type="component" value="Unassembled WGS sequence"/>
</dbReference>
<evidence type="ECO:0000256" key="2">
    <source>
        <dbReference type="ARBA" id="ARBA00023136"/>
    </source>
</evidence>
<dbReference type="GO" id="GO:0042147">
    <property type="term" value="P:retrograde transport, endosome to Golgi"/>
    <property type="evidence" value="ECO:0007669"/>
    <property type="project" value="TreeGrafter"/>
</dbReference>
<dbReference type="GO" id="GO:0000139">
    <property type="term" value="C:Golgi membrane"/>
    <property type="evidence" value="ECO:0007669"/>
    <property type="project" value="TreeGrafter"/>
</dbReference>
<dbReference type="InterPro" id="IPR009771">
    <property type="entry name" value="RIC1_C"/>
</dbReference>
<dbReference type="EMBL" id="JAEPRA010000008">
    <property type="protein sequence ID" value="KAG2181825.1"/>
    <property type="molecule type" value="Genomic_DNA"/>
</dbReference>
<protein>
    <recommendedName>
        <fullName evidence="3">RIC1 C-terminal alpha solenoid region domain-containing protein</fullName>
    </recommendedName>
</protein>
<evidence type="ECO:0000313" key="5">
    <source>
        <dbReference type="Proteomes" id="UP000612746"/>
    </source>
</evidence>
<proteinExistence type="predicted"/>
<reference evidence="4" key="1">
    <citation type="submission" date="2020-12" db="EMBL/GenBank/DDBJ databases">
        <title>Metabolic potential, ecology and presence of endohyphal bacteria is reflected in genomic diversity of Mucoromycotina.</title>
        <authorList>
            <person name="Muszewska A."/>
            <person name="Okrasinska A."/>
            <person name="Steczkiewicz K."/>
            <person name="Drgas O."/>
            <person name="Orlowska M."/>
            <person name="Perlinska-Lenart U."/>
            <person name="Aleksandrzak-Piekarczyk T."/>
            <person name="Szatraj K."/>
            <person name="Zielenkiewicz U."/>
            <person name="Pilsyk S."/>
            <person name="Malc E."/>
            <person name="Mieczkowski P."/>
            <person name="Kruszewska J.S."/>
            <person name="Biernat P."/>
            <person name="Pawlowska J."/>
        </authorList>
    </citation>
    <scope>NUCLEOTIDE SEQUENCE</scope>
    <source>
        <strain evidence="4">WA0000051536</strain>
    </source>
</reference>
<keyword evidence="2" id="KW-0472">Membrane</keyword>
<evidence type="ECO:0000256" key="1">
    <source>
        <dbReference type="ARBA" id="ARBA00004370"/>
    </source>
</evidence>
<evidence type="ECO:0000259" key="3">
    <source>
        <dbReference type="Pfam" id="PF07064"/>
    </source>
</evidence>
<dbReference type="GO" id="GO:0034066">
    <property type="term" value="C:Ric1-Rgp1 guanyl-nucleotide exchange factor complex"/>
    <property type="evidence" value="ECO:0007669"/>
    <property type="project" value="InterPro"/>
</dbReference>
<dbReference type="AlphaFoldDB" id="A0A8H7PXP9"/>
<dbReference type="PANTHER" id="PTHR22746">
    <property type="entry name" value="RAB6A-GEF COMPLEX PARTNER PROTEIN 1"/>
    <property type="match status" value="1"/>
</dbReference>
<gene>
    <name evidence="4" type="ORF">INT44_008641</name>
</gene>
<dbReference type="Pfam" id="PF07064">
    <property type="entry name" value="RIC1"/>
    <property type="match status" value="1"/>
</dbReference>
<comment type="caution">
    <text evidence="4">The sequence shown here is derived from an EMBL/GenBank/DDBJ whole genome shotgun (WGS) entry which is preliminary data.</text>
</comment>
<organism evidence="4 5">
    <name type="scientific">Umbelopsis vinacea</name>
    <dbReference type="NCBI Taxonomy" id="44442"/>
    <lineage>
        <taxon>Eukaryota</taxon>
        <taxon>Fungi</taxon>
        <taxon>Fungi incertae sedis</taxon>
        <taxon>Mucoromycota</taxon>
        <taxon>Mucoromycotina</taxon>
        <taxon>Umbelopsidomycetes</taxon>
        <taxon>Umbelopsidales</taxon>
        <taxon>Umbelopsidaceae</taxon>
        <taxon>Umbelopsis</taxon>
    </lineage>
</organism>
<feature type="non-terminal residue" evidence="4">
    <location>
        <position position="1"/>
    </location>
</feature>
<feature type="domain" description="RIC1 C-terminal alpha solenoid region" evidence="3">
    <location>
        <begin position="95"/>
        <end position="212"/>
    </location>
</feature>